<dbReference type="Proteomes" id="UP000814033">
    <property type="component" value="Unassembled WGS sequence"/>
</dbReference>
<sequence>MAEACYGEIWREILDAPAISGVLAFRAAGLGLLRYWGMCEPQRVGAALQCPPAFIARPVTAERIEYRQIFELYADIYDGDAVQWTRWKMLSTIRGKSAQETR</sequence>
<reference evidence="1" key="2">
    <citation type="journal article" date="2022" name="New Phytol.">
        <title>Evolutionary transition to the ectomycorrhizal habit in the genomes of a hyperdiverse lineage of mushroom-forming fungi.</title>
        <authorList>
            <person name="Looney B."/>
            <person name="Miyauchi S."/>
            <person name="Morin E."/>
            <person name="Drula E."/>
            <person name="Courty P.E."/>
            <person name="Kohler A."/>
            <person name="Kuo A."/>
            <person name="LaButti K."/>
            <person name="Pangilinan J."/>
            <person name="Lipzen A."/>
            <person name="Riley R."/>
            <person name="Andreopoulos W."/>
            <person name="He G."/>
            <person name="Johnson J."/>
            <person name="Nolan M."/>
            <person name="Tritt A."/>
            <person name="Barry K.W."/>
            <person name="Grigoriev I.V."/>
            <person name="Nagy L.G."/>
            <person name="Hibbett D."/>
            <person name="Henrissat B."/>
            <person name="Matheny P.B."/>
            <person name="Labbe J."/>
            <person name="Martin F.M."/>
        </authorList>
    </citation>
    <scope>NUCLEOTIDE SEQUENCE</scope>
    <source>
        <strain evidence="1">FP105234-sp</strain>
    </source>
</reference>
<evidence type="ECO:0000313" key="1">
    <source>
        <dbReference type="EMBL" id="KAI0037314.1"/>
    </source>
</evidence>
<protein>
    <submittedName>
        <fullName evidence="1">Uncharacterized protein</fullName>
    </submittedName>
</protein>
<comment type="caution">
    <text evidence="1">The sequence shown here is derived from an EMBL/GenBank/DDBJ whole genome shotgun (WGS) entry which is preliminary data.</text>
</comment>
<dbReference type="EMBL" id="MU277094">
    <property type="protein sequence ID" value="KAI0037314.1"/>
    <property type="molecule type" value="Genomic_DNA"/>
</dbReference>
<proteinExistence type="predicted"/>
<organism evidence="1 2">
    <name type="scientific">Auriscalpium vulgare</name>
    <dbReference type="NCBI Taxonomy" id="40419"/>
    <lineage>
        <taxon>Eukaryota</taxon>
        <taxon>Fungi</taxon>
        <taxon>Dikarya</taxon>
        <taxon>Basidiomycota</taxon>
        <taxon>Agaricomycotina</taxon>
        <taxon>Agaricomycetes</taxon>
        <taxon>Russulales</taxon>
        <taxon>Auriscalpiaceae</taxon>
        <taxon>Auriscalpium</taxon>
    </lineage>
</organism>
<evidence type="ECO:0000313" key="2">
    <source>
        <dbReference type="Proteomes" id="UP000814033"/>
    </source>
</evidence>
<name>A0ACB8QZK1_9AGAM</name>
<keyword evidence="2" id="KW-1185">Reference proteome</keyword>
<accession>A0ACB8QZK1</accession>
<gene>
    <name evidence="1" type="ORF">FA95DRAFT_1614353</name>
</gene>
<reference evidence="1" key="1">
    <citation type="submission" date="2021-02" db="EMBL/GenBank/DDBJ databases">
        <authorList>
            <consortium name="DOE Joint Genome Institute"/>
            <person name="Ahrendt S."/>
            <person name="Looney B.P."/>
            <person name="Miyauchi S."/>
            <person name="Morin E."/>
            <person name="Drula E."/>
            <person name="Courty P.E."/>
            <person name="Chicoki N."/>
            <person name="Fauchery L."/>
            <person name="Kohler A."/>
            <person name="Kuo A."/>
            <person name="Labutti K."/>
            <person name="Pangilinan J."/>
            <person name="Lipzen A."/>
            <person name="Riley R."/>
            <person name="Andreopoulos W."/>
            <person name="He G."/>
            <person name="Johnson J."/>
            <person name="Barry K.W."/>
            <person name="Grigoriev I.V."/>
            <person name="Nagy L."/>
            <person name="Hibbett D."/>
            <person name="Henrissat B."/>
            <person name="Matheny P.B."/>
            <person name="Labbe J."/>
            <person name="Martin F."/>
        </authorList>
    </citation>
    <scope>NUCLEOTIDE SEQUENCE</scope>
    <source>
        <strain evidence="1">FP105234-sp</strain>
    </source>
</reference>